<gene>
    <name evidence="5" type="ORF">GOSPT_098_00130</name>
</gene>
<evidence type="ECO:0000256" key="1">
    <source>
        <dbReference type="ARBA" id="ARBA00023125"/>
    </source>
</evidence>
<dbReference type="SUPFAM" id="SSF46689">
    <property type="entry name" value="Homeodomain-like"/>
    <property type="match status" value="1"/>
</dbReference>
<feature type="region of interest" description="Disordered" evidence="3">
    <location>
        <begin position="1"/>
        <end position="32"/>
    </location>
</feature>
<evidence type="ECO:0000256" key="2">
    <source>
        <dbReference type="PROSITE-ProRule" id="PRU00335"/>
    </source>
</evidence>
<dbReference type="PRINTS" id="PR00455">
    <property type="entry name" value="HTHTETR"/>
</dbReference>
<keyword evidence="6" id="KW-1185">Reference proteome</keyword>
<dbReference type="eggNOG" id="COG1309">
    <property type="taxonomic scope" value="Bacteria"/>
</dbReference>
<dbReference type="Gene3D" id="1.10.357.10">
    <property type="entry name" value="Tetracycline Repressor, domain 2"/>
    <property type="match status" value="1"/>
</dbReference>
<name>H5U3K0_9ACTN</name>
<evidence type="ECO:0000313" key="5">
    <source>
        <dbReference type="EMBL" id="GAB40308.1"/>
    </source>
</evidence>
<accession>H5U3K0</accession>
<feature type="DNA-binding region" description="H-T-H motif" evidence="2">
    <location>
        <begin position="51"/>
        <end position="70"/>
    </location>
</feature>
<dbReference type="PANTHER" id="PTHR30055:SF209">
    <property type="entry name" value="POSSIBLE TRANSCRIPTIONAL REGULATORY PROTEIN (PROBABLY TETR-FAMILY)"/>
    <property type="match status" value="1"/>
</dbReference>
<proteinExistence type="predicted"/>
<dbReference type="EMBL" id="BAFC01000096">
    <property type="protein sequence ID" value="GAB40308.1"/>
    <property type="molecule type" value="Genomic_DNA"/>
</dbReference>
<dbReference type="GO" id="GO:0003700">
    <property type="term" value="F:DNA-binding transcription factor activity"/>
    <property type="evidence" value="ECO:0007669"/>
    <property type="project" value="TreeGrafter"/>
</dbReference>
<dbReference type="InterPro" id="IPR001647">
    <property type="entry name" value="HTH_TetR"/>
</dbReference>
<evidence type="ECO:0000256" key="3">
    <source>
        <dbReference type="SAM" id="MobiDB-lite"/>
    </source>
</evidence>
<protein>
    <submittedName>
        <fullName evidence="5">Putative TetR family transcriptional regulator</fullName>
    </submittedName>
</protein>
<dbReference type="InterPro" id="IPR009057">
    <property type="entry name" value="Homeodomain-like_sf"/>
</dbReference>
<feature type="domain" description="HTH tetR-type" evidence="4">
    <location>
        <begin position="28"/>
        <end position="88"/>
    </location>
</feature>
<comment type="caution">
    <text evidence="5">The sequence shown here is derived from an EMBL/GenBank/DDBJ whole genome shotgun (WGS) entry which is preliminary data.</text>
</comment>
<dbReference type="PANTHER" id="PTHR30055">
    <property type="entry name" value="HTH-TYPE TRANSCRIPTIONAL REGULATOR RUTR"/>
    <property type="match status" value="1"/>
</dbReference>
<organism evidence="5 6">
    <name type="scientific">Gordonia sputi NBRC 100414</name>
    <dbReference type="NCBI Taxonomy" id="1089453"/>
    <lineage>
        <taxon>Bacteria</taxon>
        <taxon>Bacillati</taxon>
        <taxon>Actinomycetota</taxon>
        <taxon>Actinomycetes</taxon>
        <taxon>Mycobacteriales</taxon>
        <taxon>Gordoniaceae</taxon>
        <taxon>Gordonia</taxon>
    </lineage>
</organism>
<evidence type="ECO:0000313" key="6">
    <source>
        <dbReference type="Proteomes" id="UP000005845"/>
    </source>
</evidence>
<feature type="compositionally biased region" description="Polar residues" evidence="3">
    <location>
        <begin position="13"/>
        <end position="22"/>
    </location>
</feature>
<keyword evidence="1 2" id="KW-0238">DNA-binding</keyword>
<reference evidence="5 6" key="1">
    <citation type="submission" date="2012-02" db="EMBL/GenBank/DDBJ databases">
        <title>Whole genome shotgun sequence of Gordonia sputi NBRC 100414.</title>
        <authorList>
            <person name="Yoshida I."/>
            <person name="Hosoyama A."/>
            <person name="Tsuchikane K."/>
            <person name="Katsumata H."/>
            <person name="Yamazaki S."/>
            <person name="Fujita N."/>
        </authorList>
    </citation>
    <scope>NUCLEOTIDE SEQUENCE [LARGE SCALE GENOMIC DNA]</scope>
    <source>
        <strain evidence="5 6">NBRC 100414</strain>
    </source>
</reference>
<evidence type="ECO:0000259" key="4">
    <source>
        <dbReference type="PROSITE" id="PS50977"/>
    </source>
</evidence>
<dbReference type="InterPro" id="IPR050109">
    <property type="entry name" value="HTH-type_TetR-like_transc_reg"/>
</dbReference>
<dbReference type="AlphaFoldDB" id="H5U3K0"/>
<sequence length="225" mass="24517">MSSSSEQPSAPSTRQRPSTAQTGRRRSPGSRERILDAATEVASELGYDGTTIAQVSKRAGLPPTSIYWQFADKDEMIAAVIERSFQRWVTTIDLPTNQARVRALEIGRHVASALTRSPDFHRLGLKLALQRREKQPSGREIYLNARAITHGQFATLVRDAAPELSDRGVDLVATYAISGADGIFVAREIDGDAVDFVALFELHARIVFGAAIEIVLADEAASTAR</sequence>
<dbReference type="Pfam" id="PF00440">
    <property type="entry name" value="TetR_N"/>
    <property type="match status" value="1"/>
</dbReference>
<dbReference type="Proteomes" id="UP000005845">
    <property type="component" value="Unassembled WGS sequence"/>
</dbReference>
<dbReference type="PROSITE" id="PS50977">
    <property type="entry name" value="HTH_TETR_2"/>
    <property type="match status" value="1"/>
</dbReference>
<feature type="compositionally biased region" description="Low complexity" evidence="3">
    <location>
        <begin position="1"/>
        <end position="12"/>
    </location>
</feature>
<dbReference type="RefSeq" id="WP_005207367.1">
    <property type="nucleotide sequence ID" value="NZ_BAFC01000096.1"/>
</dbReference>
<dbReference type="GO" id="GO:0000976">
    <property type="term" value="F:transcription cis-regulatory region binding"/>
    <property type="evidence" value="ECO:0007669"/>
    <property type="project" value="TreeGrafter"/>
</dbReference>